<keyword evidence="2" id="KW-0812">Transmembrane</keyword>
<feature type="transmembrane region" description="Helical" evidence="2">
    <location>
        <begin position="43"/>
        <end position="62"/>
    </location>
</feature>
<dbReference type="Proteomes" id="UP000548423">
    <property type="component" value="Unassembled WGS sequence"/>
</dbReference>
<sequence>MKKSEWSDKQLEELLRQMPKIHDNRNPRDIYQNLSIKKRKRSAWLIPGFAAAAALLLFFLLVPKMLNGTQNSFDSSKQEESSSEAKMSQSDDHSSLLMKKEDSKSGSKPEMRITEINKNALYDDEAGDGTVITYWIPDSQAQNLVPISIVVTPDNNKNWLTIFTESMELLNEEEWGLADYYPLNAKFELDETKNTVIVDVPKNHPYGQGSTAEINFITTLKNNIASNSNVNKIMLKTDGQPGVELGNYGVLEEIEVKPEGKHAYFFYKPDGMDTTYLVPSTDTYQDINAALEAMKTDQQEQALKASLIPSFPIKDVTAKENKLIITLDENAAMENSQETVNSYEAILLTAKEFGIDTITIVNAPIQLLGPFDLTKEMKVPLAPNLRQIQ</sequence>
<evidence type="ECO:0000313" key="4">
    <source>
        <dbReference type="Proteomes" id="UP000548423"/>
    </source>
</evidence>
<evidence type="ECO:0000256" key="2">
    <source>
        <dbReference type="SAM" id="Phobius"/>
    </source>
</evidence>
<comment type="caution">
    <text evidence="3">The sequence shown here is derived from an EMBL/GenBank/DDBJ whole genome shotgun (WGS) entry which is preliminary data.</text>
</comment>
<reference evidence="4" key="2">
    <citation type="submission" date="2020-08" db="EMBL/GenBank/DDBJ databases">
        <title>The Agave Microbiome: Exploring the role of microbial communities in plant adaptations to desert environments.</title>
        <authorList>
            <person name="Partida-Martinez L.P."/>
        </authorList>
    </citation>
    <scope>NUCLEOTIDE SEQUENCE [LARGE SCALE GENOMIC DNA]</scope>
    <source>
        <strain evidence="4">AT2.8</strain>
    </source>
</reference>
<feature type="region of interest" description="Disordered" evidence="1">
    <location>
        <begin position="71"/>
        <end position="112"/>
    </location>
</feature>
<feature type="compositionally biased region" description="Basic and acidic residues" evidence="1">
    <location>
        <begin position="89"/>
        <end position="112"/>
    </location>
</feature>
<proteinExistence type="predicted"/>
<dbReference type="AlphaFoldDB" id="A0A852T9F6"/>
<evidence type="ECO:0008006" key="5">
    <source>
        <dbReference type="Google" id="ProtNLM"/>
    </source>
</evidence>
<evidence type="ECO:0000256" key="1">
    <source>
        <dbReference type="SAM" id="MobiDB-lite"/>
    </source>
</evidence>
<reference evidence="4" key="1">
    <citation type="submission" date="2020-07" db="EMBL/GenBank/DDBJ databases">
        <authorList>
            <person name="Partida-Martinez L."/>
            <person name="Huntemann M."/>
            <person name="Clum A."/>
            <person name="Wang J."/>
            <person name="Palaniappan K."/>
            <person name="Ritter S."/>
            <person name="Chen I.-M."/>
            <person name="Stamatis D."/>
            <person name="Reddy T."/>
            <person name="O'Malley R."/>
            <person name="Daum C."/>
            <person name="Shapiro N."/>
            <person name="Ivanova N."/>
            <person name="Kyrpides N."/>
            <person name="Woyke T."/>
        </authorList>
    </citation>
    <scope>NUCLEOTIDE SEQUENCE [LARGE SCALE GENOMIC DNA]</scope>
    <source>
        <strain evidence="4">AT2.8</strain>
    </source>
</reference>
<keyword evidence="2" id="KW-1133">Transmembrane helix</keyword>
<gene>
    <name evidence="3" type="ORF">F4694_001600</name>
</gene>
<keyword evidence="2" id="KW-0472">Membrane</keyword>
<dbReference type="EMBL" id="JACCBX010000003">
    <property type="protein sequence ID" value="NYE04851.1"/>
    <property type="molecule type" value="Genomic_DNA"/>
</dbReference>
<evidence type="ECO:0000313" key="3">
    <source>
        <dbReference type="EMBL" id="NYE04851.1"/>
    </source>
</evidence>
<protein>
    <recommendedName>
        <fullName evidence="5">Negative regulator of sigma-X activity</fullName>
    </recommendedName>
</protein>
<name>A0A852T9F6_9BACI</name>
<accession>A0A852T9F6</accession>
<organism evidence="3 4">
    <name type="scientific">Neobacillus niacini</name>
    <dbReference type="NCBI Taxonomy" id="86668"/>
    <lineage>
        <taxon>Bacteria</taxon>
        <taxon>Bacillati</taxon>
        <taxon>Bacillota</taxon>
        <taxon>Bacilli</taxon>
        <taxon>Bacillales</taxon>
        <taxon>Bacillaceae</taxon>
        <taxon>Neobacillus</taxon>
    </lineage>
</organism>